<evidence type="ECO:0000259" key="7">
    <source>
        <dbReference type="Pfam" id="PF13861"/>
    </source>
</evidence>
<dbReference type="NCBIfam" id="NF005176">
    <property type="entry name" value="PRK06655.1-1"/>
    <property type="match status" value="1"/>
</dbReference>
<dbReference type="Pfam" id="PF13860">
    <property type="entry name" value="FlgD_ig"/>
    <property type="match status" value="1"/>
</dbReference>
<organism evidence="8 9">
    <name type="scientific">Alloalcanivorax venustensis ISO4</name>
    <dbReference type="NCBI Taxonomy" id="1177184"/>
    <lineage>
        <taxon>Bacteria</taxon>
        <taxon>Pseudomonadati</taxon>
        <taxon>Pseudomonadota</taxon>
        <taxon>Gammaproteobacteria</taxon>
        <taxon>Oceanospirillales</taxon>
        <taxon>Alcanivoracaceae</taxon>
        <taxon>Alloalcanivorax</taxon>
    </lineage>
</organism>
<gene>
    <name evidence="8" type="primary">flgD</name>
    <name evidence="8" type="ORF">ISO4_02621</name>
</gene>
<protein>
    <recommendedName>
        <fullName evidence="2 5">Basal-body rod modification protein FlgD</fullName>
    </recommendedName>
</protein>
<name>A0ABS0AIQ3_9GAMM</name>
<dbReference type="Pfam" id="PF13861">
    <property type="entry name" value="FLgD_tudor"/>
    <property type="match status" value="1"/>
</dbReference>
<dbReference type="Gene3D" id="2.30.30.910">
    <property type="match status" value="1"/>
</dbReference>
<evidence type="ECO:0000256" key="1">
    <source>
        <dbReference type="ARBA" id="ARBA00010577"/>
    </source>
</evidence>
<dbReference type="InterPro" id="IPR005648">
    <property type="entry name" value="FlgD"/>
</dbReference>
<feature type="domain" description="FlgD/Vpr Ig-like" evidence="6">
    <location>
        <begin position="114"/>
        <end position="183"/>
    </location>
</feature>
<comment type="caution">
    <text evidence="8">The sequence shown here is derived from an EMBL/GenBank/DDBJ whole genome shotgun (WGS) entry which is preliminary data.</text>
</comment>
<feature type="domain" description="FlgD Tudor-like" evidence="7">
    <location>
        <begin position="89"/>
        <end position="225"/>
    </location>
</feature>
<keyword evidence="9" id="KW-1185">Reference proteome</keyword>
<reference evidence="8 9" key="1">
    <citation type="submission" date="2012-09" db="EMBL/GenBank/DDBJ databases">
        <title>Genome Sequence of alkane-degrading Bacterium Alcanivorax venustensis ISO4.</title>
        <authorList>
            <person name="Lai Q."/>
            <person name="Shao Z."/>
        </authorList>
    </citation>
    <scope>NUCLEOTIDE SEQUENCE [LARGE SCALE GENOMIC DNA]</scope>
    <source>
        <strain evidence="8 9">ISO4</strain>
    </source>
</reference>
<evidence type="ECO:0000256" key="5">
    <source>
        <dbReference type="RuleBase" id="RU362076"/>
    </source>
</evidence>
<dbReference type="InterPro" id="IPR025965">
    <property type="entry name" value="FlgD/Vpr_Ig-like"/>
</dbReference>
<comment type="function">
    <text evidence="4 5">Required for flagellar hook formation. May act as a scaffolding protein.</text>
</comment>
<keyword evidence="8" id="KW-0966">Cell projection</keyword>
<dbReference type="Gene3D" id="2.60.40.4070">
    <property type="match status" value="1"/>
</dbReference>
<dbReference type="Proteomes" id="UP000644441">
    <property type="component" value="Unassembled WGS sequence"/>
</dbReference>
<keyword evidence="8" id="KW-0969">Cilium</keyword>
<accession>A0ABS0AIQ3</accession>
<evidence type="ECO:0000313" key="8">
    <source>
        <dbReference type="EMBL" id="MBF5054019.1"/>
    </source>
</evidence>
<dbReference type="Pfam" id="PF03963">
    <property type="entry name" value="FlgD"/>
    <property type="match status" value="1"/>
</dbReference>
<keyword evidence="8" id="KW-0282">Flagellum</keyword>
<evidence type="ECO:0000256" key="3">
    <source>
        <dbReference type="ARBA" id="ARBA00022795"/>
    </source>
</evidence>
<evidence type="ECO:0000256" key="2">
    <source>
        <dbReference type="ARBA" id="ARBA00016013"/>
    </source>
</evidence>
<dbReference type="InterPro" id="IPR025963">
    <property type="entry name" value="FLgD_Tudor"/>
</dbReference>
<proteinExistence type="inferred from homology"/>
<evidence type="ECO:0000259" key="6">
    <source>
        <dbReference type="Pfam" id="PF13860"/>
    </source>
</evidence>
<keyword evidence="3 5" id="KW-1005">Bacterial flagellum biogenesis</keyword>
<comment type="similarity">
    <text evidence="1 5">Belongs to the FlgD family.</text>
</comment>
<evidence type="ECO:0000313" key="9">
    <source>
        <dbReference type="Proteomes" id="UP000644441"/>
    </source>
</evidence>
<dbReference type="RefSeq" id="WP_142948092.1">
    <property type="nucleotide sequence ID" value="NZ_ARXR01000028.1"/>
</dbReference>
<sequence length="228" mass="23502">MSTIGSNVLNSVNGSAAAQAAAAASKSDGADLQDSFMTLLVTQLKNQDPMNPMENAEMTSQLAQINTVSGISELNSTLEGITGQLDAGQAMQAAGLIGSGVLVPGNRVLVGEDGSTTPFGVELEQAADEVQITVRNDSGEVVRRFEPFAMDAGSESFTWNGEMDSGEEAPKGSYTVSVEASADGEPLEVVNLNYAMVSGVSLDDNGAPLLDLGGVSEQVSLGDIRQIL</sequence>
<evidence type="ECO:0000256" key="4">
    <source>
        <dbReference type="ARBA" id="ARBA00024746"/>
    </source>
</evidence>
<dbReference type="EMBL" id="ARXR01000028">
    <property type="protein sequence ID" value="MBF5054019.1"/>
    <property type="molecule type" value="Genomic_DNA"/>
</dbReference>
<dbReference type="GeneID" id="99767573"/>